<dbReference type="InterPro" id="IPR012442">
    <property type="entry name" value="DUF1645_plant"/>
</dbReference>
<sequence length="272" mass="29991">MADADEPAPPLTTSLSFRDPPSAAVLDSPDQIPATHRSDHADGDYPEFDDEDSDSDFEFAFVARDLDSIPSITADEIFSDGRIRPMYPVFDRALLLEDPTGPAQAPDAKPGRVPLARLLIESREESSTPERDELEGVAPETYCVWAPSPDRRRSCKKSGSTGSTTSTGSSRRWKLRDLVVRRSHSDGKEKFVFINAEENKKGGKLTEKKSYSEKKFVFIDAGEKKPLAEENKKGGSGKVTAHKGPKTFLPYRPDLVGFFASLNGISRTHTPF</sequence>
<evidence type="ECO:0000256" key="1">
    <source>
        <dbReference type="SAM" id="MobiDB-lite"/>
    </source>
</evidence>
<proteinExistence type="predicted"/>
<evidence type="ECO:0000313" key="3">
    <source>
        <dbReference type="Proteomes" id="UP001085076"/>
    </source>
</evidence>
<dbReference type="EMBL" id="JAGGNH010000005">
    <property type="protein sequence ID" value="KAJ0971701.1"/>
    <property type="molecule type" value="Genomic_DNA"/>
</dbReference>
<feature type="region of interest" description="Disordered" evidence="1">
    <location>
        <begin position="1"/>
        <end position="54"/>
    </location>
</feature>
<dbReference type="AlphaFoldDB" id="A0A9D5HCH9"/>
<keyword evidence="3" id="KW-1185">Reference proteome</keyword>
<name>A0A9D5HCH9_9LILI</name>
<evidence type="ECO:0000313" key="2">
    <source>
        <dbReference type="EMBL" id="KAJ0971701.1"/>
    </source>
</evidence>
<feature type="compositionally biased region" description="Low complexity" evidence="1">
    <location>
        <begin position="157"/>
        <end position="170"/>
    </location>
</feature>
<feature type="region of interest" description="Disordered" evidence="1">
    <location>
        <begin position="148"/>
        <end position="171"/>
    </location>
</feature>
<dbReference type="Proteomes" id="UP001085076">
    <property type="component" value="Miscellaneous, Linkage group lg05"/>
</dbReference>
<reference evidence="2" key="1">
    <citation type="submission" date="2021-03" db="EMBL/GenBank/DDBJ databases">
        <authorList>
            <person name="Li Z."/>
            <person name="Yang C."/>
        </authorList>
    </citation>
    <scope>NUCLEOTIDE SEQUENCE</scope>
    <source>
        <strain evidence="2">Dzin_1.0</strain>
        <tissue evidence="2">Leaf</tissue>
    </source>
</reference>
<dbReference type="PANTHER" id="PTHR33095">
    <property type="entry name" value="OS07G0619500 PROTEIN"/>
    <property type="match status" value="1"/>
</dbReference>
<evidence type="ECO:0008006" key="4">
    <source>
        <dbReference type="Google" id="ProtNLM"/>
    </source>
</evidence>
<dbReference type="OrthoDB" id="666789at2759"/>
<feature type="compositionally biased region" description="Acidic residues" evidence="1">
    <location>
        <begin position="44"/>
        <end position="54"/>
    </location>
</feature>
<dbReference type="Pfam" id="PF07816">
    <property type="entry name" value="DUF1645"/>
    <property type="match status" value="1"/>
</dbReference>
<accession>A0A9D5HCH9</accession>
<gene>
    <name evidence="2" type="ORF">J5N97_019660</name>
</gene>
<organism evidence="2 3">
    <name type="scientific">Dioscorea zingiberensis</name>
    <dbReference type="NCBI Taxonomy" id="325984"/>
    <lineage>
        <taxon>Eukaryota</taxon>
        <taxon>Viridiplantae</taxon>
        <taxon>Streptophyta</taxon>
        <taxon>Embryophyta</taxon>
        <taxon>Tracheophyta</taxon>
        <taxon>Spermatophyta</taxon>
        <taxon>Magnoliopsida</taxon>
        <taxon>Liliopsida</taxon>
        <taxon>Dioscoreales</taxon>
        <taxon>Dioscoreaceae</taxon>
        <taxon>Dioscorea</taxon>
    </lineage>
</organism>
<comment type="caution">
    <text evidence="2">The sequence shown here is derived from an EMBL/GenBank/DDBJ whole genome shotgun (WGS) entry which is preliminary data.</text>
</comment>
<feature type="region of interest" description="Disordered" evidence="1">
    <location>
        <begin position="227"/>
        <end position="246"/>
    </location>
</feature>
<dbReference type="PANTHER" id="PTHR33095:SF127">
    <property type="entry name" value="OS05G0578100 PROTEIN"/>
    <property type="match status" value="1"/>
</dbReference>
<protein>
    <recommendedName>
        <fullName evidence="4">DUF1645 family protein</fullName>
    </recommendedName>
</protein>
<reference evidence="2" key="2">
    <citation type="journal article" date="2022" name="Hortic Res">
        <title>The genome of Dioscorea zingiberensis sheds light on the biosynthesis, origin and evolution of the medicinally important diosgenin saponins.</title>
        <authorList>
            <person name="Li Y."/>
            <person name="Tan C."/>
            <person name="Li Z."/>
            <person name="Guo J."/>
            <person name="Li S."/>
            <person name="Chen X."/>
            <person name="Wang C."/>
            <person name="Dai X."/>
            <person name="Yang H."/>
            <person name="Song W."/>
            <person name="Hou L."/>
            <person name="Xu J."/>
            <person name="Tong Z."/>
            <person name="Xu A."/>
            <person name="Yuan X."/>
            <person name="Wang W."/>
            <person name="Yang Q."/>
            <person name="Chen L."/>
            <person name="Sun Z."/>
            <person name="Wang K."/>
            <person name="Pan B."/>
            <person name="Chen J."/>
            <person name="Bao Y."/>
            <person name="Liu F."/>
            <person name="Qi X."/>
            <person name="Gang D.R."/>
            <person name="Wen J."/>
            <person name="Li J."/>
        </authorList>
    </citation>
    <scope>NUCLEOTIDE SEQUENCE</scope>
    <source>
        <strain evidence="2">Dzin_1.0</strain>
    </source>
</reference>